<feature type="domain" description="SCP" evidence="2">
    <location>
        <begin position="109"/>
        <end position="215"/>
    </location>
</feature>
<dbReference type="Pfam" id="PF00188">
    <property type="entry name" value="CAP"/>
    <property type="match status" value="1"/>
</dbReference>
<dbReference type="PANTHER" id="PTHR31157">
    <property type="entry name" value="SCP DOMAIN-CONTAINING PROTEIN"/>
    <property type="match status" value="1"/>
</dbReference>
<reference evidence="3" key="1">
    <citation type="submission" date="2021-01" db="EMBL/GenBank/DDBJ databases">
        <authorList>
            <person name="Corre E."/>
            <person name="Pelletier E."/>
            <person name="Niang G."/>
            <person name="Scheremetjew M."/>
            <person name="Finn R."/>
            <person name="Kale V."/>
            <person name="Holt S."/>
            <person name="Cochrane G."/>
            <person name="Meng A."/>
            <person name="Brown T."/>
            <person name="Cohen L."/>
        </authorList>
    </citation>
    <scope>NUCLEOTIDE SEQUENCE</scope>
    <source>
        <strain evidence="3">Pop2</strain>
    </source>
</reference>
<dbReference type="AlphaFoldDB" id="A0A6U3S9G6"/>
<dbReference type="SUPFAM" id="SSF55797">
    <property type="entry name" value="PR-1-like"/>
    <property type="match status" value="1"/>
</dbReference>
<dbReference type="InterPro" id="IPR014044">
    <property type="entry name" value="CAP_dom"/>
</dbReference>
<accession>A0A6U3S9G6</accession>
<gene>
    <name evidence="3" type="ORF">DBRI1063_LOCUS16491</name>
</gene>
<sequence length="218" mass="24863">MLFDSCRTDDEPRESNPSGFSEQNIIEGVSCTSWTRRNGARHVTEWKPSCMPVSLQIKILHSFASTQVESLFQNSNRNNSRQDDVCQSKKKQRWKLPRTGGFASNHIHINRERMVLRIPPLKRIGELDEAARAHAARMAQHNRVEHSDSLSLGDSISMPYTRLGENISCGTRILKIHNTLMNSAADRNNILDHRYKYMGFGTARGEKGKLYFCQLFVG</sequence>
<dbReference type="PANTHER" id="PTHR31157:SF1">
    <property type="entry name" value="SCP DOMAIN-CONTAINING PROTEIN"/>
    <property type="match status" value="1"/>
</dbReference>
<evidence type="ECO:0000259" key="2">
    <source>
        <dbReference type="Pfam" id="PF00188"/>
    </source>
</evidence>
<feature type="compositionally biased region" description="Basic and acidic residues" evidence="1">
    <location>
        <begin position="1"/>
        <end position="14"/>
    </location>
</feature>
<name>A0A6U3S9G6_9STRA</name>
<protein>
    <recommendedName>
        <fullName evidence="2">SCP domain-containing protein</fullName>
    </recommendedName>
</protein>
<dbReference type="InterPro" id="IPR035940">
    <property type="entry name" value="CAP_sf"/>
</dbReference>
<dbReference type="CDD" id="cd05379">
    <property type="entry name" value="CAP_bacterial"/>
    <property type="match status" value="1"/>
</dbReference>
<proteinExistence type="predicted"/>
<feature type="region of interest" description="Disordered" evidence="1">
    <location>
        <begin position="1"/>
        <end position="22"/>
    </location>
</feature>
<evidence type="ECO:0000256" key="1">
    <source>
        <dbReference type="SAM" id="MobiDB-lite"/>
    </source>
</evidence>
<dbReference type="Gene3D" id="3.40.33.10">
    <property type="entry name" value="CAP"/>
    <property type="match status" value="1"/>
</dbReference>
<evidence type="ECO:0000313" key="3">
    <source>
        <dbReference type="EMBL" id="CAD9340882.1"/>
    </source>
</evidence>
<organism evidence="3">
    <name type="scientific">Ditylum brightwellii</name>
    <dbReference type="NCBI Taxonomy" id="49249"/>
    <lineage>
        <taxon>Eukaryota</taxon>
        <taxon>Sar</taxon>
        <taxon>Stramenopiles</taxon>
        <taxon>Ochrophyta</taxon>
        <taxon>Bacillariophyta</taxon>
        <taxon>Mediophyceae</taxon>
        <taxon>Lithodesmiophycidae</taxon>
        <taxon>Lithodesmiales</taxon>
        <taxon>Lithodesmiaceae</taxon>
        <taxon>Ditylum</taxon>
    </lineage>
</organism>
<dbReference type="EMBL" id="HBGN01025737">
    <property type="protein sequence ID" value="CAD9340882.1"/>
    <property type="molecule type" value="Transcribed_RNA"/>
</dbReference>